<dbReference type="PANTHER" id="PTHR47939:SF5">
    <property type="entry name" value="PENTACOTRIPEPTIDE-REPEAT REGION OF PRORP DOMAIN-CONTAINING PROTEIN"/>
    <property type="match status" value="1"/>
</dbReference>
<keyword evidence="3" id="KW-0809">Transit peptide</keyword>
<evidence type="ECO:0000256" key="4">
    <source>
        <dbReference type="PROSITE-ProRule" id="PRU00708"/>
    </source>
</evidence>
<sequence length="449" mass="48866">MSRLRLRLPRGSSSPTTLIPRLRLLRRCSTSTSTSSPSRSWSPRDAFAAATERVRAGTLSLEDAHKLFDELLGQATPVPERSLNGFLAALARAPASGACIRDGPALAVALFNRVCREEAGAQVAALTVCTYNILMDCCCRARRPDLGLALFGCFLRKGLKTDQTGANTFLKCLCYAKRTDEAVNVLLHRMSELGCVPNAVSYNTVLKGLCDNSMSQRALDLLQMVAGKGGGCFPDVVAYSTVIHGFFKEGETGKACSLFHEMMQQGIVPSVVTYNSIIDALCKVREVDKAELVLRQMVAKGAQPDTVTYNCMINGYATSGRLKEAAKMFREMKSRGLTPNVVTCNSFLASLCKHRSSKEAAEFFDSMTAKGQKPDIISYCTLLHGHAREGCFTDMIDLFNSMKSNGIAADCHVFTILIDTYAKRGMMDDAMHIFTEMQQQDGCLGSTAG</sequence>
<dbReference type="InterPro" id="IPR002885">
    <property type="entry name" value="PPR_rpt"/>
</dbReference>
<proteinExistence type="inferred from homology"/>
<evidence type="ECO:0000256" key="1">
    <source>
        <dbReference type="ARBA" id="ARBA00007626"/>
    </source>
</evidence>
<dbReference type="Pfam" id="PF01535">
    <property type="entry name" value="PPR"/>
    <property type="match status" value="1"/>
</dbReference>
<feature type="repeat" description="PPR" evidence="4">
    <location>
        <begin position="270"/>
        <end position="304"/>
    </location>
</feature>
<evidence type="ECO:0000313" key="5">
    <source>
        <dbReference type="EMBL" id="VAH13322.1"/>
    </source>
</evidence>
<dbReference type="NCBIfam" id="TIGR00756">
    <property type="entry name" value="PPR"/>
    <property type="match status" value="8"/>
</dbReference>
<dbReference type="Gene3D" id="1.25.40.10">
    <property type="entry name" value="Tetratricopeptide repeat domain"/>
    <property type="match status" value="4"/>
</dbReference>
<dbReference type="PROSITE" id="PS51375">
    <property type="entry name" value="PPR"/>
    <property type="match status" value="8"/>
</dbReference>
<dbReference type="Pfam" id="PF13041">
    <property type="entry name" value="PPR_2"/>
    <property type="match status" value="4"/>
</dbReference>
<dbReference type="InterPro" id="IPR050667">
    <property type="entry name" value="PPR-containing_protein"/>
</dbReference>
<protein>
    <submittedName>
        <fullName evidence="5">Uncharacterized protein</fullName>
    </submittedName>
</protein>
<dbReference type="Gramene" id="TRITD1Bv1G019740.1">
    <property type="protein sequence ID" value="TRITD1Bv1G019740.1"/>
    <property type="gene ID" value="TRITD1Bv1G019740"/>
</dbReference>
<dbReference type="EMBL" id="LT934112">
    <property type="protein sequence ID" value="VAH13322.1"/>
    <property type="molecule type" value="Genomic_DNA"/>
</dbReference>
<gene>
    <name evidence="5" type="ORF">TRITD_1Bv1G019740</name>
</gene>
<dbReference type="AlphaFoldDB" id="A0A9R0QKL6"/>
<name>A0A9R0QKL6_TRITD</name>
<evidence type="ECO:0000256" key="2">
    <source>
        <dbReference type="ARBA" id="ARBA00022737"/>
    </source>
</evidence>
<feature type="repeat" description="PPR" evidence="4">
    <location>
        <begin position="127"/>
        <end position="161"/>
    </location>
</feature>
<feature type="repeat" description="PPR" evidence="4">
    <location>
        <begin position="375"/>
        <end position="409"/>
    </location>
</feature>
<dbReference type="Proteomes" id="UP000324705">
    <property type="component" value="Chromosome 1B"/>
</dbReference>
<dbReference type="PANTHER" id="PTHR47939">
    <property type="entry name" value="MEMBRANE-ASSOCIATED SALT-INDUCIBLE PROTEIN-LIKE"/>
    <property type="match status" value="1"/>
</dbReference>
<feature type="repeat" description="PPR" evidence="4">
    <location>
        <begin position="162"/>
        <end position="197"/>
    </location>
</feature>
<feature type="repeat" description="PPR" evidence="4">
    <location>
        <begin position="235"/>
        <end position="269"/>
    </location>
</feature>
<organism evidence="5 6">
    <name type="scientific">Triticum turgidum subsp. durum</name>
    <name type="common">Durum wheat</name>
    <name type="synonym">Triticum durum</name>
    <dbReference type="NCBI Taxonomy" id="4567"/>
    <lineage>
        <taxon>Eukaryota</taxon>
        <taxon>Viridiplantae</taxon>
        <taxon>Streptophyta</taxon>
        <taxon>Embryophyta</taxon>
        <taxon>Tracheophyta</taxon>
        <taxon>Spermatophyta</taxon>
        <taxon>Magnoliopsida</taxon>
        <taxon>Liliopsida</taxon>
        <taxon>Poales</taxon>
        <taxon>Poaceae</taxon>
        <taxon>BOP clade</taxon>
        <taxon>Pooideae</taxon>
        <taxon>Triticodae</taxon>
        <taxon>Triticeae</taxon>
        <taxon>Triticinae</taxon>
        <taxon>Triticum</taxon>
    </lineage>
</organism>
<feature type="repeat" description="PPR" evidence="4">
    <location>
        <begin position="410"/>
        <end position="444"/>
    </location>
</feature>
<dbReference type="InterPro" id="IPR011990">
    <property type="entry name" value="TPR-like_helical_dom_sf"/>
</dbReference>
<evidence type="ECO:0000313" key="6">
    <source>
        <dbReference type="Proteomes" id="UP000324705"/>
    </source>
</evidence>
<feature type="repeat" description="PPR" evidence="4">
    <location>
        <begin position="305"/>
        <end position="339"/>
    </location>
</feature>
<accession>A0A9R0QKL6</accession>
<feature type="repeat" description="PPR" evidence="4">
    <location>
        <begin position="340"/>
        <end position="374"/>
    </location>
</feature>
<keyword evidence="2" id="KW-0677">Repeat</keyword>
<reference evidence="5 6" key="1">
    <citation type="submission" date="2017-09" db="EMBL/GenBank/DDBJ databases">
        <authorList>
            <consortium name="International Durum Wheat Genome Sequencing Consortium (IDWGSC)"/>
            <person name="Milanesi L."/>
        </authorList>
    </citation>
    <scope>NUCLEOTIDE SEQUENCE [LARGE SCALE GENOMIC DNA]</scope>
    <source>
        <strain evidence="6">cv. Svevo</strain>
    </source>
</reference>
<comment type="similarity">
    <text evidence="1">Belongs to the PPR family. P subfamily.</text>
</comment>
<keyword evidence="6" id="KW-1185">Reference proteome</keyword>
<evidence type="ECO:0000256" key="3">
    <source>
        <dbReference type="ARBA" id="ARBA00022946"/>
    </source>
</evidence>